<sequence length="312" mass="33065">MATRIPLSVPASVSATLVAAAPERPLPAEAVAGLREGLPGGVDLRMTEIDGRDPALAETISQLRCPHCTPGVDPLVAVLLEGTDGHLAVTCTAPPGWPPAHLDACAATVERVAEMTGGMLLDTERAVLLPPAWRPRTSPSPEHFPIRDWVGVDVRVDDDGRYGVDTTGMSRFGLPDLRAAGLQEHHIHGWLHLMYGLAGVLVRRVLKDAGVRRRDGVHMVPVEISVSTTDTAIAMASQPGPARPPGPRPPGSRTAGPAGSEVRRAIPPGRATVRLRHDTSAGRLLVLPPANHAEARWRDRTALVMCQGDDAP</sequence>
<dbReference type="EMBL" id="BOOG01000013">
    <property type="protein sequence ID" value="GIH69257.1"/>
    <property type="molecule type" value="Genomic_DNA"/>
</dbReference>
<evidence type="ECO:0000256" key="1">
    <source>
        <dbReference type="SAM" id="MobiDB-lite"/>
    </source>
</evidence>
<reference evidence="2" key="1">
    <citation type="submission" date="2021-01" db="EMBL/GenBank/DDBJ databases">
        <title>Whole genome shotgun sequence of Sphaerimonospora thailandensis NBRC 107569.</title>
        <authorList>
            <person name="Komaki H."/>
            <person name="Tamura T."/>
        </authorList>
    </citation>
    <scope>NUCLEOTIDE SEQUENCE</scope>
    <source>
        <strain evidence="2">NBRC 107569</strain>
    </source>
</reference>
<protein>
    <submittedName>
        <fullName evidence="2">Uncharacterized protein</fullName>
    </submittedName>
</protein>
<dbReference type="RefSeq" id="WP_204013471.1">
    <property type="nucleotide sequence ID" value="NZ_BOOG01000013.1"/>
</dbReference>
<gene>
    <name evidence="2" type="ORF">Mth01_15100</name>
</gene>
<keyword evidence="3" id="KW-1185">Reference proteome</keyword>
<evidence type="ECO:0000313" key="2">
    <source>
        <dbReference type="EMBL" id="GIH69257.1"/>
    </source>
</evidence>
<accession>A0A8J3VYA5</accession>
<dbReference type="AlphaFoldDB" id="A0A8J3VYA5"/>
<feature type="region of interest" description="Disordered" evidence="1">
    <location>
        <begin position="237"/>
        <end position="265"/>
    </location>
</feature>
<evidence type="ECO:0000313" key="3">
    <source>
        <dbReference type="Proteomes" id="UP000610966"/>
    </source>
</evidence>
<organism evidence="2 3">
    <name type="scientific">Sphaerimonospora thailandensis</name>
    <dbReference type="NCBI Taxonomy" id="795644"/>
    <lineage>
        <taxon>Bacteria</taxon>
        <taxon>Bacillati</taxon>
        <taxon>Actinomycetota</taxon>
        <taxon>Actinomycetes</taxon>
        <taxon>Streptosporangiales</taxon>
        <taxon>Streptosporangiaceae</taxon>
        <taxon>Sphaerimonospora</taxon>
    </lineage>
</organism>
<feature type="compositionally biased region" description="Pro residues" evidence="1">
    <location>
        <begin position="241"/>
        <end position="250"/>
    </location>
</feature>
<comment type="caution">
    <text evidence="2">The sequence shown here is derived from an EMBL/GenBank/DDBJ whole genome shotgun (WGS) entry which is preliminary data.</text>
</comment>
<name>A0A8J3VYA5_9ACTN</name>
<dbReference type="Proteomes" id="UP000610966">
    <property type="component" value="Unassembled WGS sequence"/>
</dbReference>
<proteinExistence type="predicted"/>